<dbReference type="PROSITE" id="PS50082">
    <property type="entry name" value="WD_REPEATS_2"/>
    <property type="match status" value="4"/>
</dbReference>
<dbReference type="InterPro" id="IPR036322">
    <property type="entry name" value="WD40_repeat_dom_sf"/>
</dbReference>
<accession>A0A286UU96</accession>
<dbReference type="PROSITE" id="PS00678">
    <property type="entry name" value="WD_REPEATS_1"/>
    <property type="match status" value="2"/>
</dbReference>
<dbReference type="EMBL" id="NBII01000001">
    <property type="protein sequence ID" value="PAV23159.1"/>
    <property type="molecule type" value="Genomic_DNA"/>
</dbReference>
<sequence length="361" mass="39339">MLREIKCESGVLSVTYSPNELFILGGGGGWMSMWNVADDAAAPKVFQVDRDIEQVSFSSDGSHFVSVNGEHEFFLDDGLIEIWDASWSVEETQPAPEEQGVITSISLSPGGKFIASASGVGLHNGSIYLWNVFTGGFVKKLKLGSRVIKVAFSPVNEQHIAFGSWDGTVQFWDVTNDDPVTIGDHMESVLSVAFSPLDGNHVASGSCDKTIRIWKVEGGESVVGPLIGHKHSVRTVAYSPDGTRLVSGSTDKTIRIWNSETGDLISILNGHSDSVNLVAYSFDGSRIVSGSEDKTILVWDAQSDRIVCGPITRHKGGVKSVCFSLDGKQVLSGSSDNTFYHPLPRRKTFCYRRWDNQNMDI</sequence>
<dbReference type="OrthoDB" id="674604at2759"/>
<keyword evidence="1 3" id="KW-0853">WD repeat</keyword>
<feature type="repeat" description="WD" evidence="3">
    <location>
        <begin position="268"/>
        <end position="309"/>
    </location>
</feature>
<dbReference type="InterPro" id="IPR001680">
    <property type="entry name" value="WD40_rpt"/>
</dbReference>
<name>A0A286UU96_9AGAM</name>
<comment type="caution">
    <text evidence="4">The sequence shown here is derived from an EMBL/GenBank/DDBJ whole genome shotgun (WGS) entry which is preliminary data.</text>
</comment>
<dbReference type="PANTHER" id="PTHR19879:SF9">
    <property type="entry name" value="TRANSCRIPTION INITIATION FACTOR TFIID SUBUNIT 5"/>
    <property type="match status" value="1"/>
</dbReference>
<dbReference type="Pfam" id="PF00400">
    <property type="entry name" value="WD40"/>
    <property type="match status" value="6"/>
</dbReference>
<dbReference type="CDD" id="cd00200">
    <property type="entry name" value="WD40"/>
    <property type="match status" value="1"/>
</dbReference>
<evidence type="ECO:0000256" key="3">
    <source>
        <dbReference type="PROSITE-ProRule" id="PRU00221"/>
    </source>
</evidence>
<keyword evidence="5" id="KW-1185">Reference proteome</keyword>
<evidence type="ECO:0000256" key="2">
    <source>
        <dbReference type="ARBA" id="ARBA00022737"/>
    </source>
</evidence>
<dbReference type="PROSITE" id="PS50294">
    <property type="entry name" value="WD_REPEATS_REGION"/>
    <property type="match status" value="3"/>
</dbReference>
<gene>
    <name evidence="4" type="ORF">PNOK_0022700</name>
</gene>
<dbReference type="InterPro" id="IPR015943">
    <property type="entry name" value="WD40/YVTN_repeat-like_dom_sf"/>
</dbReference>
<dbReference type="PRINTS" id="PR00320">
    <property type="entry name" value="GPROTEINBRPT"/>
</dbReference>
<dbReference type="InterPro" id="IPR020472">
    <property type="entry name" value="WD40_PAC1"/>
</dbReference>
<evidence type="ECO:0000256" key="1">
    <source>
        <dbReference type="ARBA" id="ARBA00022574"/>
    </source>
</evidence>
<evidence type="ECO:0000313" key="4">
    <source>
        <dbReference type="EMBL" id="PAV23159.1"/>
    </source>
</evidence>
<dbReference type="PANTHER" id="PTHR19879">
    <property type="entry name" value="TRANSCRIPTION INITIATION FACTOR TFIID"/>
    <property type="match status" value="1"/>
</dbReference>
<dbReference type="InterPro" id="IPR019775">
    <property type="entry name" value="WD40_repeat_CS"/>
</dbReference>
<keyword evidence="2" id="KW-0677">Repeat</keyword>
<reference evidence="4 5" key="1">
    <citation type="journal article" date="2017" name="Mol. Ecol.">
        <title>Comparative and population genomic landscape of Phellinus noxius: A hypervariable fungus causing root rot in trees.</title>
        <authorList>
            <person name="Chung C.L."/>
            <person name="Lee T.J."/>
            <person name="Akiba M."/>
            <person name="Lee H.H."/>
            <person name="Kuo T.H."/>
            <person name="Liu D."/>
            <person name="Ke H.M."/>
            <person name="Yokoi T."/>
            <person name="Roa M.B."/>
            <person name="Lu M.J."/>
            <person name="Chang Y.Y."/>
            <person name="Ann P.J."/>
            <person name="Tsai J.N."/>
            <person name="Chen C.Y."/>
            <person name="Tzean S.S."/>
            <person name="Ota Y."/>
            <person name="Hattori T."/>
            <person name="Sahashi N."/>
            <person name="Liou R.F."/>
            <person name="Kikuchi T."/>
            <person name="Tsai I.J."/>
        </authorList>
    </citation>
    <scope>NUCLEOTIDE SEQUENCE [LARGE SCALE GENOMIC DNA]</scope>
    <source>
        <strain evidence="4 5">FFPRI411160</strain>
    </source>
</reference>
<evidence type="ECO:0000313" key="5">
    <source>
        <dbReference type="Proteomes" id="UP000217199"/>
    </source>
</evidence>
<dbReference type="SMART" id="SM00320">
    <property type="entry name" value="WD40"/>
    <property type="match status" value="8"/>
</dbReference>
<dbReference type="STRING" id="2282107.A0A286UU96"/>
<feature type="repeat" description="WD" evidence="3">
    <location>
        <begin position="226"/>
        <end position="267"/>
    </location>
</feature>
<protein>
    <submittedName>
        <fullName evidence="4">WD40 domain containing protein</fullName>
    </submittedName>
</protein>
<feature type="repeat" description="WD" evidence="3">
    <location>
        <begin position="182"/>
        <end position="224"/>
    </location>
</feature>
<dbReference type="Gene3D" id="2.130.10.10">
    <property type="entry name" value="YVTN repeat-like/Quinoprotein amine dehydrogenase"/>
    <property type="match status" value="3"/>
</dbReference>
<dbReference type="Proteomes" id="UP000217199">
    <property type="component" value="Unassembled WGS sequence"/>
</dbReference>
<dbReference type="AlphaFoldDB" id="A0A286UU96"/>
<proteinExistence type="predicted"/>
<organism evidence="4 5">
    <name type="scientific">Pyrrhoderma noxium</name>
    <dbReference type="NCBI Taxonomy" id="2282107"/>
    <lineage>
        <taxon>Eukaryota</taxon>
        <taxon>Fungi</taxon>
        <taxon>Dikarya</taxon>
        <taxon>Basidiomycota</taxon>
        <taxon>Agaricomycotina</taxon>
        <taxon>Agaricomycetes</taxon>
        <taxon>Hymenochaetales</taxon>
        <taxon>Hymenochaetaceae</taxon>
        <taxon>Pyrrhoderma</taxon>
    </lineage>
</organism>
<dbReference type="SUPFAM" id="SSF50978">
    <property type="entry name" value="WD40 repeat-like"/>
    <property type="match status" value="1"/>
</dbReference>
<feature type="repeat" description="WD" evidence="3">
    <location>
        <begin position="147"/>
        <end position="182"/>
    </location>
</feature>
<dbReference type="InParanoid" id="A0A286UU96"/>